<sequence>MNRLTFGELAVKILQESKQPLTAEEMWEYAVENKYDMLVETKGKTPWRTMGAKIYVDLKDNPETPFIKIDTKPKKFFMKELQPVHIQAISNKPVVEEVRQKVYKKPLYSERDLHPLLSYFAYTYLNVYTKTIYHEKSLKRSFTQWLHPDIVGINFPIEEWESEVLDFGLIHGGQLSKIYSFELKKELDFTNIRKAFFQTVSNSTWANEGYLVTAKILNDDEFMSELKRLTTSFGIGIIKLNVEEPDSSEILFPAKPKKDIDWETVNKLCKENPDFSKFIKRIRNDLNTKEIIREHYDKLYTSEQLLEKIKLY</sequence>
<dbReference type="EMBL" id="JAFBFC010000001">
    <property type="protein sequence ID" value="MBM7702101.1"/>
    <property type="molecule type" value="Genomic_DNA"/>
</dbReference>
<accession>A0ABS2QRM1</accession>
<evidence type="ECO:0000313" key="4">
    <source>
        <dbReference type="Proteomes" id="UP000809829"/>
    </source>
</evidence>
<organism evidence="3 4">
    <name type="scientific">Priestia iocasae</name>
    <dbReference type="NCBI Taxonomy" id="2291674"/>
    <lineage>
        <taxon>Bacteria</taxon>
        <taxon>Bacillati</taxon>
        <taxon>Bacillota</taxon>
        <taxon>Bacilli</taxon>
        <taxon>Bacillales</taxon>
        <taxon>Bacillaceae</taxon>
        <taxon>Priestia</taxon>
    </lineage>
</organism>
<evidence type="ECO:0000313" key="3">
    <source>
        <dbReference type="EMBL" id="MBM7702101.1"/>
    </source>
</evidence>
<keyword evidence="4" id="KW-1185">Reference proteome</keyword>
<reference evidence="3 4" key="1">
    <citation type="submission" date="2021-01" db="EMBL/GenBank/DDBJ databases">
        <title>Genomic Encyclopedia of Type Strains, Phase IV (KMG-IV): sequencing the most valuable type-strain genomes for metagenomic binning, comparative biology and taxonomic classification.</title>
        <authorList>
            <person name="Goeker M."/>
        </authorList>
    </citation>
    <scope>NUCLEOTIDE SEQUENCE [LARGE SCALE GENOMIC DNA]</scope>
    <source>
        <strain evidence="3 4">DSM 104297</strain>
    </source>
</reference>
<protein>
    <recommendedName>
        <fullName evidence="2">HTH HARE-type domain-containing protein</fullName>
    </recommendedName>
</protein>
<dbReference type="Proteomes" id="UP000809829">
    <property type="component" value="Unassembled WGS sequence"/>
</dbReference>
<evidence type="ECO:0000259" key="2">
    <source>
        <dbReference type="PROSITE" id="PS51913"/>
    </source>
</evidence>
<evidence type="ECO:0000256" key="1">
    <source>
        <dbReference type="ARBA" id="ARBA00023163"/>
    </source>
</evidence>
<gene>
    <name evidence="3" type="ORF">JOC83_000927</name>
</gene>
<proteinExistence type="predicted"/>
<name>A0ABS2QRM1_9BACI</name>
<keyword evidence="1" id="KW-0804">Transcription</keyword>
<dbReference type="RefSeq" id="WP_205184389.1">
    <property type="nucleotide sequence ID" value="NZ_JAFBFC010000001.1"/>
</dbReference>
<feature type="domain" description="HTH HARE-type" evidence="2">
    <location>
        <begin position="4"/>
        <end position="81"/>
    </location>
</feature>
<dbReference type="Pfam" id="PF05066">
    <property type="entry name" value="HARE-HTH"/>
    <property type="match status" value="1"/>
</dbReference>
<dbReference type="InterPro" id="IPR007759">
    <property type="entry name" value="Asxl_HARE-HTH"/>
</dbReference>
<comment type="caution">
    <text evidence="3">The sequence shown here is derived from an EMBL/GenBank/DDBJ whole genome shotgun (WGS) entry which is preliminary data.</text>
</comment>
<dbReference type="PROSITE" id="PS51913">
    <property type="entry name" value="HTH_HARE"/>
    <property type="match status" value="1"/>
</dbReference>